<dbReference type="AlphaFoldDB" id="A0A371E7C3"/>
<sequence length="123" mass="14949">MEAEEDKEDRLQAERELLAMEKMITPRVQAHQQYNLGEPIRGKHVWKKRQLCPSREEWWEFHRAPNHTTKECKVLKSQIEKLIQDGYLGRFVKRKENEKRITKELHNRDKSQTHGRDHDHEQN</sequence>
<evidence type="ECO:0008006" key="4">
    <source>
        <dbReference type="Google" id="ProtNLM"/>
    </source>
</evidence>
<protein>
    <recommendedName>
        <fullName evidence="4">Retrotransposon gag domain-containing protein</fullName>
    </recommendedName>
</protein>
<gene>
    <name evidence="2" type="ORF">CR513_59787</name>
</gene>
<comment type="caution">
    <text evidence="2">The sequence shown here is derived from an EMBL/GenBank/DDBJ whole genome shotgun (WGS) entry which is preliminary data.</text>
</comment>
<evidence type="ECO:0000313" key="2">
    <source>
        <dbReference type="EMBL" id="RDX61934.1"/>
    </source>
</evidence>
<feature type="region of interest" description="Disordered" evidence="1">
    <location>
        <begin position="99"/>
        <end position="123"/>
    </location>
</feature>
<proteinExistence type="predicted"/>
<reference evidence="2" key="1">
    <citation type="submission" date="2018-05" db="EMBL/GenBank/DDBJ databases">
        <title>Draft genome of Mucuna pruriens seed.</title>
        <authorList>
            <person name="Nnadi N.E."/>
            <person name="Vos R."/>
            <person name="Hasami M.H."/>
            <person name="Devisetty U.K."/>
            <person name="Aguiy J.C."/>
        </authorList>
    </citation>
    <scope>NUCLEOTIDE SEQUENCE [LARGE SCALE GENOMIC DNA]</scope>
    <source>
        <strain evidence="2">JCA_2017</strain>
    </source>
</reference>
<accession>A0A371E7C3</accession>
<organism evidence="2 3">
    <name type="scientific">Mucuna pruriens</name>
    <name type="common">Velvet bean</name>
    <name type="synonym">Dolichos pruriens</name>
    <dbReference type="NCBI Taxonomy" id="157652"/>
    <lineage>
        <taxon>Eukaryota</taxon>
        <taxon>Viridiplantae</taxon>
        <taxon>Streptophyta</taxon>
        <taxon>Embryophyta</taxon>
        <taxon>Tracheophyta</taxon>
        <taxon>Spermatophyta</taxon>
        <taxon>Magnoliopsida</taxon>
        <taxon>eudicotyledons</taxon>
        <taxon>Gunneridae</taxon>
        <taxon>Pentapetalae</taxon>
        <taxon>rosids</taxon>
        <taxon>fabids</taxon>
        <taxon>Fabales</taxon>
        <taxon>Fabaceae</taxon>
        <taxon>Papilionoideae</taxon>
        <taxon>50 kb inversion clade</taxon>
        <taxon>NPAAA clade</taxon>
        <taxon>indigoferoid/millettioid clade</taxon>
        <taxon>Phaseoleae</taxon>
        <taxon>Mucuna</taxon>
    </lineage>
</organism>
<dbReference type="EMBL" id="QJKJ01015798">
    <property type="protein sequence ID" value="RDX61934.1"/>
    <property type="molecule type" value="Genomic_DNA"/>
</dbReference>
<name>A0A371E7C3_MUCPR</name>
<keyword evidence="3" id="KW-1185">Reference proteome</keyword>
<evidence type="ECO:0000313" key="3">
    <source>
        <dbReference type="Proteomes" id="UP000257109"/>
    </source>
</evidence>
<dbReference type="OrthoDB" id="1752268at2759"/>
<evidence type="ECO:0000256" key="1">
    <source>
        <dbReference type="SAM" id="MobiDB-lite"/>
    </source>
</evidence>
<dbReference type="Proteomes" id="UP000257109">
    <property type="component" value="Unassembled WGS sequence"/>
</dbReference>
<feature type="non-terminal residue" evidence="2">
    <location>
        <position position="1"/>
    </location>
</feature>